<feature type="non-terminal residue" evidence="2">
    <location>
        <position position="87"/>
    </location>
</feature>
<dbReference type="AlphaFoldDB" id="A0A9W7AYL2"/>
<keyword evidence="3" id="KW-1185">Reference proteome</keyword>
<dbReference type="Proteomes" id="UP001165122">
    <property type="component" value="Unassembled WGS sequence"/>
</dbReference>
<comment type="caution">
    <text evidence="2">The sequence shown here is derived from an EMBL/GenBank/DDBJ whole genome shotgun (WGS) entry which is preliminary data.</text>
</comment>
<protein>
    <recommendedName>
        <fullName evidence="1">CBS domain-containing protein</fullName>
    </recommendedName>
</protein>
<evidence type="ECO:0000313" key="2">
    <source>
        <dbReference type="EMBL" id="GMH78345.1"/>
    </source>
</evidence>
<evidence type="ECO:0000313" key="3">
    <source>
        <dbReference type="Proteomes" id="UP001165122"/>
    </source>
</evidence>
<dbReference type="Pfam" id="PF00571">
    <property type="entry name" value="CBS"/>
    <property type="match status" value="1"/>
</dbReference>
<organism evidence="2 3">
    <name type="scientific">Triparma laevis f. longispina</name>
    <dbReference type="NCBI Taxonomy" id="1714387"/>
    <lineage>
        <taxon>Eukaryota</taxon>
        <taxon>Sar</taxon>
        <taxon>Stramenopiles</taxon>
        <taxon>Ochrophyta</taxon>
        <taxon>Bolidophyceae</taxon>
        <taxon>Parmales</taxon>
        <taxon>Triparmaceae</taxon>
        <taxon>Triparma</taxon>
    </lineage>
</organism>
<dbReference type="Gene3D" id="3.10.580.10">
    <property type="entry name" value="CBS-domain"/>
    <property type="match status" value="1"/>
</dbReference>
<reference evidence="3" key="1">
    <citation type="journal article" date="2023" name="Commun. Biol.">
        <title>Genome analysis of Parmales, the sister group of diatoms, reveals the evolutionary specialization of diatoms from phago-mixotrophs to photoautotrophs.</title>
        <authorList>
            <person name="Ban H."/>
            <person name="Sato S."/>
            <person name="Yoshikawa S."/>
            <person name="Yamada K."/>
            <person name="Nakamura Y."/>
            <person name="Ichinomiya M."/>
            <person name="Sato N."/>
            <person name="Blanc-Mathieu R."/>
            <person name="Endo H."/>
            <person name="Kuwata A."/>
            <person name="Ogata H."/>
        </authorList>
    </citation>
    <scope>NUCLEOTIDE SEQUENCE [LARGE SCALE GENOMIC DNA]</scope>
    <source>
        <strain evidence="3">NIES 3700</strain>
    </source>
</reference>
<dbReference type="EMBL" id="BRXW01000880">
    <property type="protein sequence ID" value="GMH78345.1"/>
    <property type="molecule type" value="Genomic_DNA"/>
</dbReference>
<gene>
    <name evidence="2" type="ORF">TrLO_g15757</name>
</gene>
<proteinExistence type="predicted"/>
<evidence type="ECO:0000259" key="1">
    <source>
        <dbReference type="Pfam" id="PF00571"/>
    </source>
</evidence>
<sequence>SVAMINSFPATPTSVVYVMHAHDVSEYLSRNLDLVPHSLAIRKLIGITRKPGIVRFDTPMIECLKIMTEKRRDALAIVNDEGEFCGE</sequence>
<feature type="non-terminal residue" evidence="2">
    <location>
        <position position="1"/>
    </location>
</feature>
<dbReference type="InterPro" id="IPR046342">
    <property type="entry name" value="CBS_dom_sf"/>
</dbReference>
<feature type="domain" description="CBS" evidence="1">
    <location>
        <begin position="47"/>
        <end position="86"/>
    </location>
</feature>
<dbReference type="SUPFAM" id="SSF54631">
    <property type="entry name" value="CBS-domain pair"/>
    <property type="match status" value="1"/>
</dbReference>
<name>A0A9W7AYL2_9STRA</name>
<dbReference type="InterPro" id="IPR000644">
    <property type="entry name" value="CBS_dom"/>
</dbReference>
<accession>A0A9W7AYL2</accession>
<dbReference type="OrthoDB" id="449052at2759"/>